<dbReference type="PANTHER" id="PTHR12526">
    <property type="entry name" value="GLYCOSYLTRANSFERASE"/>
    <property type="match status" value="1"/>
</dbReference>
<evidence type="ECO:0000259" key="1">
    <source>
        <dbReference type="Pfam" id="PF00534"/>
    </source>
</evidence>
<dbReference type="GO" id="GO:0016757">
    <property type="term" value="F:glycosyltransferase activity"/>
    <property type="evidence" value="ECO:0007669"/>
    <property type="project" value="InterPro"/>
</dbReference>
<dbReference type="Pfam" id="PF13439">
    <property type="entry name" value="Glyco_transf_4"/>
    <property type="match status" value="1"/>
</dbReference>
<name>A0A4S4BF98_9BACL</name>
<dbReference type="Pfam" id="PF00534">
    <property type="entry name" value="Glycos_transf_1"/>
    <property type="match status" value="1"/>
</dbReference>
<organism evidence="3 4">
    <name type="scientific">Cohnella fermenti</name>
    <dbReference type="NCBI Taxonomy" id="2565925"/>
    <lineage>
        <taxon>Bacteria</taxon>
        <taxon>Bacillati</taxon>
        <taxon>Bacillota</taxon>
        <taxon>Bacilli</taxon>
        <taxon>Bacillales</taxon>
        <taxon>Paenibacillaceae</taxon>
        <taxon>Cohnella</taxon>
    </lineage>
</organism>
<dbReference type="OrthoDB" id="9765330at2"/>
<evidence type="ECO:0000313" key="3">
    <source>
        <dbReference type="EMBL" id="THF72837.1"/>
    </source>
</evidence>
<keyword evidence="4" id="KW-1185">Reference proteome</keyword>
<evidence type="ECO:0000313" key="4">
    <source>
        <dbReference type="Proteomes" id="UP000310636"/>
    </source>
</evidence>
<dbReference type="RefSeq" id="WP_136373854.1">
    <property type="nucleotide sequence ID" value="NZ_SSOB01000069.1"/>
</dbReference>
<dbReference type="CDD" id="cd03822">
    <property type="entry name" value="GT4_mannosyltransferase-like"/>
    <property type="match status" value="1"/>
</dbReference>
<protein>
    <submittedName>
        <fullName evidence="3">Glycosyltransferase</fullName>
    </submittedName>
</protein>
<dbReference type="EMBL" id="SSOB01000069">
    <property type="protein sequence ID" value="THF72837.1"/>
    <property type="molecule type" value="Genomic_DNA"/>
</dbReference>
<evidence type="ECO:0000259" key="2">
    <source>
        <dbReference type="Pfam" id="PF13439"/>
    </source>
</evidence>
<dbReference type="AlphaFoldDB" id="A0A4S4BF98"/>
<gene>
    <name evidence="3" type="ORF">E6C55_31695</name>
</gene>
<reference evidence="3 4" key="1">
    <citation type="submission" date="2019-04" db="EMBL/GenBank/DDBJ databases">
        <title>Cohnella sp. nov. isolated from preserved vegetables.</title>
        <authorList>
            <person name="Lin S.-Y."/>
            <person name="Hung M.-H."/>
            <person name="Young C.-C."/>
        </authorList>
    </citation>
    <scope>NUCLEOTIDE SEQUENCE [LARGE SCALE GENOMIC DNA]</scope>
    <source>
        <strain evidence="3 4">CC-MHH1044</strain>
    </source>
</reference>
<comment type="caution">
    <text evidence="3">The sequence shown here is derived from an EMBL/GenBank/DDBJ whole genome shotgun (WGS) entry which is preliminary data.</text>
</comment>
<dbReference type="Gene3D" id="3.40.50.2000">
    <property type="entry name" value="Glycogen Phosphorylase B"/>
    <property type="match status" value="2"/>
</dbReference>
<keyword evidence="3" id="KW-0808">Transferase</keyword>
<proteinExistence type="predicted"/>
<dbReference type="Proteomes" id="UP000310636">
    <property type="component" value="Unassembled WGS sequence"/>
</dbReference>
<accession>A0A4S4BF98</accession>
<dbReference type="PANTHER" id="PTHR12526:SF572">
    <property type="entry name" value="BLL5144 PROTEIN"/>
    <property type="match status" value="1"/>
</dbReference>
<dbReference type="SUPFAM" id="SSF53756">
    <property type="entry name" value="UDP-Glycosyltransferase/glycogen phosphorylase"/>
    <property type="match status" value="1"/>
</dbReference>
<feature type="domain" description="Glycosyltransferase subfamily 4-like N-terminal" evidence="2">
    <location>
        <begin position="72"/>
        <end position="172"/>
    </location>
</feature>
<dbReference type="InterPro" id="IPR028098">
    <property type="entry name" value="Glyco_trans_4-like_N"/>
</dbReference>
<dbReference type="InterPro" id="IPR001296">
    <property type="entry name" value="Glyco_trans_1"/>
</dbReference>
<feature type="domain" description="Glycosyl transferase family 1" evidence="1">
    <location>
        <begin position="182"/>
        <end position="353"/>
    </location>
</feature>
<sequence>MNTRTLQVAYVSTYVPKKCGLATYTHHLREAVMEARQAVVPDPVVAMCNPDEVSGYGESWHLPLLKNEQDDYLRIADTLNKSSVDVVSLQHEFGIFGGDAGGHVLGLLDRLEKPVVTTFHTVFEKPEEPYASVQAKIAARSDHIHVMNRKAIGYLHEHFGVPLAKINFIPHGAPVPVRQERRQTRHELGWDNRRVIFQFGLLSRSKGIESLLRALSTAAAAVPDLLYIIAGQTHPEVRKHEGEAYREELSAMIKSLGLEHHVRMIDRYIPEEELVSLISACDLYVTPYPGMQQITSGTLAYAAGLGRPILSTPYSYAKDLLQGNEDLLLPFGDAERWSARIIELFSFPELLSRSERRIAEIGRSMQWPQVGAQYLGLLGQAASGKSWSIADVV</sequence>